<dbReference type="AlphaFoldDB" id="A0A7E4ZTR5"/>
<reference evidence="2" key="1">
    <citation type="journal article" date="2013" name="Genetics">
        <title>The draft genome and transcriptome of Panagrellus redivivus are shaped by the harsh demands of a free-living lifestyle.</title>
        <authorList>
            <person name="Srinivasan J."/>
            <person name="Dillman A.R."/>
            <person name="Macchietto M.G."/>
            <person name="Heikkinen L."/>
            <person name="Lakso M."/>
            <person name="Fracchia K.M."/>
            <person name="Antoshechkin I."/>
            <person name="Mortazavi A."/>
            <person name="Wong G."/>
            <person name="Sternberg P.W."/>
        </authorList>
    </citation>
    <scope>NUCLEOTIDE SEQUENCE [LARGE SCALE GENOMIC DNA]</scope>
    <source>
        <strain evidence="2">MT8872</strain>
    </source>
</reference>
<dbReference type="GO" id="GO:0030496">
    <property type="term" value="C:midbody"/>
    <property type="evidence" value="ECO:0007669"/>
    <property type="project" value="TreeGrafter"/>
</dbReference>
<organism evidence="2 3">
    <name type="scientific">Panagrellus redivivus</name>
    <name type="common">Microworm</name>
    <dbReference type="NCBI Taxonomy" id="6233"/>
    <lineage>
        <taxon>Eukaryota</taxon>
        <taxon>Metazoa</taxon>
        <taxon>Ecdysozoa</taxon>
        <taxon>Nematoda</taxon>
        <taxon>Chromadorea</taxon>
        <taxon>Rhabditida</taxon>
        <taxon>Tylenchina</taxon>
        <taxon>Panagrolaimomorpha</taxon>
        <taxon>Panagrolaimoidea</taxon>
        <taxon>Panagrolaimidae</taxon>
        <taxon>Panagrellus</taxon>
    </lineage>
</organism>
<name>A0A7E4ZTR5_PANRE</name>
<proteinExistence type="predicted"/>
<accession>A0A7E4ZTR5</accession>
<protein>
    <submittedName>
        <fullName evidence="3">Jumping translocation breakpoint protein</fullName>
    </submittedName>
</protein>
<keyword evidence="1" id="KW-0732">Signal</keyword>
<dbReference type="WBParaSite" id="Pan_g16792.t1">
    <property type="protein sequence ID" value="Pan_g16792.t1"/>
    <property type="gene ID" value="Pan_g16792"/>
</dbReference>
<keyword evidence="2" id="KW-1185">Reference proteome</keyword>
<evidence type="ECO:0000256" key="1">
    <source>
        <dbReference type="SAM" id="SignalP"/>
    </source>
</evidence>
<evidence type="ECO:0000313" key="3">
    <source>
        <dbReference type="WBParaSite" id="Pan_g16792.t1"/>
    </source>
</evidence>
<dbReference type="PANTHER" id="PTHR13041">
    <property type="entry name" value="JTB PROTEIN-RELATED"/>
    <property type="match status" value="1"/>
</dbReference>
<dbReference type="PANTHER" id="PTHR13041:SF3">
    <property type="entry name" value="PROTEIN JTB"/>
    <property type="match status" value="1"/>
</dbReference>
<dbReference type="GO" id="GO:0016020">
    <property type="term" value="C:membrane"/>
    <property type="evidence" value="ECO:0007669"/>
    <property type="project" value="InterPro"/>
</dbReference>
<feature type="signal peptide" evidence="1">
    <location>
        <begin position="1"/>
        <end position="18"/>
    </location>
</feature>
<dbReference type="GO" id="GO:0000281">
    <property type="term" value="P:mitotic cytokinesis"/>
    <property type="evidence" value="ECO:0007669"/>
    <property type="project" value="TreeGrafter"/>
</dbReference>
<dbReference type="InterPro" id="IPR008657">
    <property type="entry name" value="JTB"/>
</dbReference>
<dbReference type="GO" id="GO:0005813">
    <property type="term" value="C:centrosome"/>
    <property type="evidence" value="ECO:0007669"/>
    <property type="project" value="TreeGrafter"/>
</dbReference>
<dbReference type="Gene3D" id="3.30.720.220">
    <property type="match status" value="1"/>
</dbReference>
<dbReference type="GO" id="GO:0005819">
    <property type="term" value="C:spindle"/>
    <property type="evidence" value="ECO:0007669"/>
    <property type="project" value="TreeGrafter"/>
</dbReference>
<feature type="chain" id="PRO_5028821093" evidence="1">
    <location>
        <begin position="19"/>
        <end position="160"/>
    </location>
</feature>
<dbReference type="Pfam" id="PF05439">
    <property type="entry name" value="JTB"/>
    <property type="match status" value="1"/>
</dbReference>
<dbReference type="Proteomes" id="UP000492821">
    <property type="component" value="Unassembled WGS sequence"/>
</dbReference>
<dbReference type="GO" id="GO:0005737">
    <property type="term" value="C:cytoplasm"/>
    <property type="evidence" value="ECO:0007669"/>
    <property type="project" value="TreeGrafter"/>
</dbReference>
<evidence type="ECO:0000313" key="2">
    <source>
        <dbReference type="Proteomes" id="UP000492821"/>
    </source>
</evidence>
<sequence>MLLLIGLLLATCCIMLFEEYLEENEFENARLIDKVINFNKDRKVEKNKNTSSATVKPEEIDCTVPTNLKIVNSCVACSDFEISALKTNHCRETGFYNKYICPANNQSIYAPCRSGAPTTSKFGYFSICSFISSAGFVSFVNWRRSVIDHRAYMRLNSFLG</sequence>
<reference evidence="3" key="2">
    <citation type="submission" date="2020-10" db="UniProtKB">
        <authorList>
            <consortium name="WormBaseParasite"/>
        </authorList>
    </citation>
    <scope>IDENTIFICATION</scope>
</reference>